<proteinExistence type="predicted"/>
<evidence type="ECO:0000256" key="1">
    <source>
        <dbReference type="SAM" id="MobiDB-lite"/>
    </source>
</evidence>
<evidence type="ECO:0000313" key="4">
    <source>
        <dbReference type="Proteomes" id="UP000799118"/>
    </source>
</evidence>
<dbReference type="Gene3D" id="3.20.20.100">
    <property type="entry name" value="NADP-dependent oxidoreductase domain"/>
    <property type="match status" value="1"/>
</dbReference>
<dbReference type="InterPro" id="IPR023210">
    <property type="entry name" value="NADP_OxRdtase_dom"/>
</dbReference>
<accession>A0A6A4GQB1</accession>
<dbReference type="AlphaFoldDB" id="A0A6A4GQB1"/>
<dbReference type="OrthoDB" id="48988at2759"/>
<dbReference type="EMBL" id="ML769803">
    <property type="protein sequence ID" value="KAE9387397.1"/>
    <property type="molecule type" value="Genomic_DNA"/>
</dbReference>
<dbReference type="SUPFAM" id="SSF51430">
    <property type="entry name" value="NAD(P)-linked oxidoreductase"/>
    <property type="match status" value="1"/>
</dbReference>
<feature type="region of interest" description="Disordered" evidence="1">
    <location>
        <begin position="23"/>
        <end position="46"/>
    </location>
</feature>
<organism evidence="3 4">
    <name type="scientific">Gymnopus androsaceus JB14</name>
    <dbReference type="NCBI Taxonomy" id="1447944"/>
    <lineage>
        <taxon>Eukaryota</taxon>
        <taxon>Fungi</taxon>
        <taxon>Dikarya</taxon>
        <taxon>Basidiomycota</taxon>
        <taxon>Agaricomycotina</taxon>
        <taxon>Agaricomycetes</taxon>
        <taxon>Agaricomycetidae</taxon>
        <taxon>Agaricales</taxon>
        <taxon>Marasmiineae</taxon>
        <taxon>Omphalotaceae</taxon>
        <taxon>Gymnopus</taxon>
    </lineage>
</organism>
<gene>
    <name evidence="3" type="ORF">BT96DRAFT_960403</name>
</gene>
<name>A0A6A4GQB1_9AGAR</name>
<feature type="domain" description="NADP-dependent oxidoreductase" evidence="2">
    <location>
        <begin position="2"/>
        <end position="105"/>
    </location>
</feature>
<dbReference type="InterPro" id="IPR036812">
    <property type="entry name" value="NAD(P)_OxRdtase_dom_sf"/>
</dbReference>
<keyword evidence="4" id="KW-1185">Reference proteome</keyword>
<dbReference type="Proteomes" id="UP000799118">
    <property type="component" value="Unassembled WGS sequence"/>
</dbReference>
<sequence length="129" mass="14292">MCAEVEVGLALAPWSVLAAGRLRTDEEEERHQTTGENGHMIHGNWERTEDEVKMSRALEKVAKDIGKTPYVFPILGGRKVENLVENLEALNISISDEQIEELESVIPFDVGFPVAMLVSSYFVTTCNGS</sequence>
<evidence type="ECO:0000313" key="3">
    <source>
        <dbReference type="EMBL" id="KAE9387397.1"/>
    </source>
</evidence>
<evidence type="ECO:0000259" key="2">
    <source>
        <dbReference type="Pfam" id="PF00248"/>
    </source>
</evidence>
<protein>
    <recommendedName>
        <fullName evidence="2">NADP-dependent oxidoreductase domain-containing protein</fullName>
    </recommendedName>
</protein>
<dbReference type="Pfam" id="PF00248">
    <property type="entry name" value="Aldo_ket_red"/>
    <property type="match status" value="1"/>
</dbReference>
<reference evidence="3" key="1">
    <citation type="journal article" date="2019" name="Environ. Microbiol.">
        <title>Fungal ecological strategies reflected in gene transcription - a case study of two litter decomposers.</title>
        <authorList>
            <person name="Barbi F."/>
            <person name="Kohler A."/>
            <person name="Barry K."/>
            <person name="Baskaran P."/>
            <person name="Daum C."/>
            <person name="Fauchery L."/>
            <person name="Ihrmark K."/>
            <person name="Kuo A."/>
            <person name="LaButti K."/>
            <person name="Lipzen A."/>
            <person name="Morin E."/>
            <person name="Grigoriev I.V."/>
            <person name="Henrissat B."/>
            <person name="Lindahl B."/>
            <person name="Martin F."/>
        </authorList>
    </citation>
    <scope>NUCLEOTIDE SEQUENCE</scope>
    <source>
        <strain evidence="3">JB14</strain>
    </source>
</reference>